<proteinExistence type="inferred from homology"/>
<dbReference type="SMART" id="SM00332">
    <property type="entry name" value="PP2Cc"/>
    <property type="match status" value="1"/>
</dbReference>
<evidence type="ECO:0000256" key="1">
    <source>
        <dbReference type="ARBA" id="ARBA00001936"/>
    </source>
</evidence>
<keyword evidence="5" id="KW-0378">Hydrolase</keyword>
<comment type="similarity">
    <text evidence="2">Belongs to the PP2C family.</text>
</comment>
<evidence type="ECO:0000256" key="2">
    <source>
        <dbReference type="ARBA" id="ARBA00006702"/>
    </source>
</evidence>
<dbReference type="Gene3D" id="3.60.40.10">
    <property type="entry name" value="PPM-type phosphatase domain"/>
    <property type="match status" value="1"/>
</dbReference>
<evidence type="ECO:0000259" key="9">
    <source>
        <dbReference type="PROSITE" id="PS51746"/>
    </source>
</evidence>
<evidence type="ECO:0000313" key="10">
    <source>
        <dbReference type="EMBL" id="EAW09085.1"/>
    </source>
</evidence>
<keyword evidence="4" id="KW-0479">Metal-binding</keyword>
<comment type="cofactor">
    <cofactor evidence="1">
        <name>Mn(2+)</name>
        <dbReference type="ChEBI" id="CHEBI:29035"/>
    </cofactor>
</comment>
<feature type="domain" description="PPM-type phosphatase" evidence="9">
    <location>
        <begin position="1"/>
        <end position="234"/>
    </location>
</feature>
<dbReference type="InterPro" id="IPR001932">
    <property type="entry name" value="PPM-type_phosphatase-like_dom"/>
</dbReference>
<dbReference type="AlphaFoldDB" id="A1CLV6"/>
<evidence type="ECO:0000256" key="5">
    <source>
        <dbReference type="ARBA" id="ARBA00022801"/>
    </source>
</evidence>
<dbReference type="SUPFAM" id="SSF81606">
    <property type="entry name" value="PP2C-like"/>
    <property type="match status" value="1"/>
</dbReference>
<dbReference type="KEGG" id="act:ACLA_078330"/>
<keyword evidence="11" id="KW-1185">Reference proteome</keyword>
<evidence type="ECO:0000256" key="3">
    <source>
        <dbReference type="ARBA" id="ARBA00013081"/>
    </source>
</evidence>
<name>A1CLV6_ASPCL</name>
<dbReference type="InterPro" id="IPR015655">
    <property type="entry name" value="PP2C"/>
</dbReference>
<dbReference type="GeneID" id="4702635"/>
<dbReference type="VEuPathDB" id="FungiDB:ACLA_078330"/>
<reference evidence="10 11" key="1">
    <citation type="journal article" date="2008" name="PLoS Genet.">
        <title>Genomic islands in the pathogenic filamentous fungus Aspergillus fumigatus.</title>
        <authorList>
            <person name="Fedorova N.D."/>
            <person name="Khaldi N."/>
            <person name="Joardar V.S."/>
            <person name="Maiti R."/>
            <person name="Amedeo P."/>
            <person name="Anderson M.J."/>
            <person name="Crabtree J."/>
            <person name="Silva J.C."/>
            <person name="Badger J.H."/>
            <person name="Albarraq A."/>
            <person name="Angiuoli S."/>
            <person name="Bussey H."/>
            <person name="Bowyer P."/>
            <person name="Cotty P.J."/>
            <person name="Dyer P.S."/>
            <person name="Egan A."/>
            <person name="Galens K."/>
            <person name="Fraser-Liggett C.M."/>
            <person name="Haas B.J."/>
            <person name="Inman J.M."/>
            <person name="Kent R."/>
            <person name="Lemieux S."/>
            <person name="Malavazi I."/>
            <person name="Orvis J."/>
            <person name="Roemer T."/>
            <person name="Ronning C.M."/>
            <person name="Sundaram J.P."/>
            <person name="Sutton G."/>
            <person name="Turner G."/>
            <person name="Venter J.C."/>
            <person name="White O.R."/>
            <person name="Whitty B.R."/>
            <person name="Youngman P."/>
            <person name="Wolfe K.H."/>
            <person name="Goldman G.H."/>
            <person name="Wortman J.R."/>
            <person name="Jiang B."/>
            <person name="Denning D.W."/>
            <person name="Nierman W.C."/>
        </authorList>
    </citation>
    <scope>NUCLEOTIDE SEQUENCE [LARGE SCALE GENOMIC DNA]</scope>
    <source>
        <strain evidence="11">ATCC 1007 / CBS 513.65 / DSM 816 / NCTC 3887 / NRRL 1</strain>
    </source>
</reference>
<dbReference type="GO" id="GO:0046872">
    <property type="term" value="F:metal ion binding"/>
    <property type="evidence" value="ECO:0007669"/>
    <property type="project" value="UniProtKB-KW"/>
</dbReference>
<dbReference type="Proteomes" id="UP000006701">
    <property type="component" value="Unassembled WGS sequence"/>
</dbReference>
<dbReference type="RefSeq" id="XP_001270511.1">
    <property type="nucleotide sequence ID" value="XM_001270510.1"/>
</dbReference>
<dbReference type="PANTHER" id="PTHR13832">
    <property type="entry name" value="PROTEIN PHOSPHATASE 2C"/>
    <property type="match status" value="1"/>
</dbReference>
<organism evidence="10 11">
    <name type="scientific">Aspergillus clavatus (strain ATCC 1007 / CBS 513.65 / DSM 816 / NCTC 3887 / NRRL 1 / QM 1276 / 107)</name>
    <dbReference type="NCBI Taxonomy" id="344612"/>
    <lineage>
        <taxon>Eukaryota</taxon>
        <taxon>Fungi</taxon>
        <taxon>Dikarya</taxon>
        <taxon>Ascomycota</taxon>
        <taxon>Pezizomycotina</taxon>
        <taxon>Eurotiomycetes</taxon>
        <taxon>Eurotiomycetidae</taxon>
        <taxon>Eurotiales</taxon>
        <taxon>Aspergillaceae</taxon>
        <taxon>Aspergillus</taxon>
        <taxon>Aspergillus subgen. Fumigati</taxon>
    </lineage>
</organism>
<gene>
    <name evidence="10" type="ORF">ACLA_078330</name>
</gene>
<dbReference type="STRING" id="344612.A1CLV6"/>
<dbReference type="EC" id="3.1.3.16" evidence="3"/>
<evidence type="ECO:0000256" key="7">
    <source>
        <dbReference type="ARBA" id="ARBA00022912"/>
    </source>
</evidence>
<dbReference type="OrthoDB" id="659at2759"/>
<dbReference type="GO" id="GO:0004722">
    <property type="term" value="F:protein serine/threonine phosphatase activity"/>
    <property type="evidence" value="ECO:0007669"/>
    <property type="project" value="UniProtKB-EC"/>
</dbReference>
<dbReference type="EMBL" id="DS027057">
    <property type="protein sequence ID" value="EAW09085.1"/>
    <property type="molecule type" value="Genomic_DNA"/>
</dbReference>
<evidence type="ECO:0000256" key="6">
    <source>
        <dbReference type="ARBA" id="ARBA00022842"/>
    </source>
</evidence>
<evidence type="ECO:0000256" key="4">
    <source>
        <dbReference type="ARBA" id="ARBA00022723"/>
    </source>
</evidence>
<sequence>MVNRLQHIQKYGLQSRPWVWHIIPRTTVDAQLHISRSLRNTGCNISLEASLLLEEFKDGEEKLAIVISRGVLVVGNVGDSHILLAECDGLEHMEVRRLTRDHKPSSPREYSRIEQAGGLVSFDTDIPRIGALNMSHVGDLQYANLLNNESAGPSTEHAVTTASRQQSSFFSGELAITWVKLRQDRRYLLALTTDGVTNVVRVDVIGEESKNRRAKGLSPQEMADELVRQVIEEK</sequence>
<accession>A1CLV6</accession>
<protein>
    <recommendedName>
        <fullName evidence="3">protein-serine/threonine phosphatase</fullName>
        <ecNumber evidence="3">3.1.3.16</ecNumber>
    </recommendedName>
</protein>
<keyword evidence="6" id="KW-0460">Magnesium</keyword>
<keyword evidence="8" id="KW-0464">Manganese</keyword>
<dbReference type="Pfam" id="PF00481">
    <property type="entry name" value="PP2C"/>
    <property type="match status" value="1"/>
</dbReference>
<evidence type="ECO:0000256" key="8">
    <source>
        <dbReference type="ARBA" id="ARBA00023211"/>
    </source>
</evidence>
<dbReference type="InterPro" id="IPR036457">
    <property type="entry name" value="PPM-type-like_dom_sf"/>
</dbReference>
<dbReference type="PANTHER" id="PTHR13832:SF803">
    <property type="entry name" value="PROTEIN PHOSPHATASE 1G"/>
    <property type="match status" value="1"/>
</dbReference>
<dbReference type="PROSITE" id="PS51746">
    <property type="entry name" value="PPM_2"/>
    <property type="match status" value="1"/>
</dbReference>
<dbReference type="HOGENOM" id="CLU_1184779_0_0_1"/>
<keyword evidence="7" id="KW-0904">Protein phosphatase</keyword>
<evidence type="ECO:0000313" key="11">
    <source>
        <dbReference type="Proteomes" id="UP000006701"/>
    </source>
</evidence>